<keyword evidence="5" id="KW-1185">Reference proteome</keyword>
<protein>
    <submittedName>
        <fullName evidence="4">Glycosyltransferase</fullName>
    </submittedName>
</protein>
<reference evidence="5" key="1">
    <citation type="journal article" date="2019" name="Int. J. Syst. Evol. Microbiol.">
        <title>The Global Catalogue of Microorganisms (GCM) 10K type strain sequencing project: providing services to taxonomists for standard genome sequencing and annotation.</title>
        <authorList>
            <consortium name="The Broad Institute Genomics Platform"/>
            <consortium name="The Broad Institute Genome Sequencing Center for Infectious Disease"/>
            <person name="Wu L."/>
            <person name="Ma J."/>
        </authorList>
    </citation>
    <scope>NUCLEOTIDE SEQUENCE [LARGE SCALE GENOMIC DNA]</scope>
    <source>
        <strain evidence="5">JCM 32105</strain>
    </source>
</reference>
<accession>A0ABP8NDZ5</accession>
<dbReference type="PANTHER" id="PTHR12526:SF629">
    <property type="entry name" value="TEICHURONIC ACID BIOSYNTHESIS GLYCOSYLTRANSFERASE TUAH-RELATED"/>
    <property type="match status" value="1"/>
</dbReference>
<comment type="caution">
    <text evidence="4">The sequence shown here is derived from an EMBL/GenBank/DDBJ whole genome shotgun (WGS) entry which is preliminary data.</text>
</comment>
<dbReference type="Gene3D" id="3.40.50.2000">
    <property type="entry name" value="Glycogen Phosphorylase B"/>
    <property type="match status" value="2"/>
</dbReference>
<feature type="domain" description="Glycosyl transferase family 1" evidence="3">
    <location>
        <begin position="182"/>
        <end position="338"/>
    </location>
</feature>
<dbReference type="Proteomes" id="UP001500067">
    <property type="component" value="Unassembled WGS sequence"/>
</dbReference>
<dbReference type="InterPro" id="IPR001296">
    <property type="entry name" value="Glyco_trans_1"/>
</dbReference>
<organism evidence="4 5">
    <name type="scientific">Nemorincola caseinilytica</name>
    <dbReference type="NCBI Taxonomy" id="2054315"/>
    <lineage>
        <taxon>Bacteria</taxon>
        <taxon>Pseudomonadati</taxon>
        <taxon>Bacteroidota</taxon>
        <taxon>Chitinophagia</taxon>
        <taxon>Chitinophagales</taxon>
        <taxon>Chitinophagaceae</taxon>
        <taxon>Nemorincola</taxon>
    </lineage>
</organism>
<proteinExistence type="predicted"/>
<dbReference type="EMBL" id="BAABFA010000011">
    <property type="protein sequence ID" value="GAA4465738.1"/>
    <property type="molecule type" value="Genomic_DNA"/>
</dbReference>
<dbReference type="SUPFAM" id="SSF53756">
    <property type="entry name" value="UDP-Glycosyltransferase/glycogen phosphorylase"/>
    <property type="match status" value="1"/>
</dbReference>
<evidence type="ECO:0000313" key="4">
    <source>
        <dbReference type="EMBL" id="GAA4465738.1"/>
    </source>
</evidence>
<dbReference type="Pfam" id="PF00534">
    <property type="entry name" value="Glycos_transf_1"/>
    <property type="match status" value="1"/>
</dbReference>
<evidence type="ECO:0000256" key="1">
    <source>
        <dbReference type="ARBA" id="ARBA00022676"/>
    </source>
</evidence>
<name>A0ABP8NDZ5_9BACT</name>
<evidence type="ECO:0000313" key="5">
    <source>
        <dbReference type="Proteomes" id="UP001500067"/>
    </source>
</evidence>
<keyword evidence="2" id="KW-0808">Transferase</keyword>
<evidence type="ECO:0000259" key="3">
    <source>
        <dbReference type="Pfam" id="PF00534"/>
    </source>
</evidence>
<dbReference type="RefSeq" id="WP_345081996.1">
    <property type="nucleotide sequence ID" value="NZ_BAABFA010000011.1"/>
</dbReference>
<evidence type="ECO:0000256" key="2">
    <source>
        <dbReference type="ARBA" id="ARBA00022679"/>
    </source>
</evidence>
<sequence>MKAKRIVCTVTNDLNYDQRMIRICTTLAEAGHDVTLVGFRRKTSKPLIDRPFKQVRLPIIAEQGKIMYAHYWFNLFFFLLFRKADVLCAIDLDTILPVYYVSRIRGLKRVHDAHEIFTELREVITRPAVYRMWHWIARHTVPHFPAGYTIGECYAEDFKKKYGVNYGVVRNATVLRPVIIPEKKERFVLYQGAVNVGRCFEQLIPAMKHVNARLIICGEGNFSERSREIAREHGVEDKVIFKGYVPPAQLVEYTIQAWVGVTLFEDTSLSNRLSLANRFFDYMHSGVPQLCNKYPEYERVNAEYEIGTLVADLTPEAIAAALNRLLTDDAYYYRLQENCMRAREKYCWQEQAKTLLATYENL</sequence>
<dbReference type="PANTHER" id="PTHR12526">
    <property type="entry name" value="GLYCOSYLTRANSFERASE"/>
    <property type="match status" value="1"/>
</dbReference>
<keyword evidence="1" id="KW-0328">Glycosyltransferase</keyword>
<gene>
    <name evidence="4" type="ORF">GCM10023093_18390</name>
</gene>